<dbReference type="EMBL" id="CAXAMM010010390">
    <property type="protein sequence ID" value="CAK9023221.1"/>
    <property type="molecule type" value="Genomic_DNA"/>
</dbReference>
<feature type="domain" description="DUF1559" evidence="2">
    <location>
        <begin position="42"/>
        <end position="295"/>
    </location>
</feature>
<dbReference type="PANTHER" id="PTHR30093">
    <property type="entry name" value="GENERAL SECRETION PATHWAY PROTEIN G"/>
    <property type="match status" value="1"/>
</dbReference>
<dbReference type="PANTHER" id="PTHR30093:SF2">
    <property type="entry name" value="TYPE II SECRETION SYSTEM PROTEIN H"/>
    <property type="match status" value="1"/>
</dbReference>
<keyword evidence="1" id="KW-1133">Transmembrane helix</keyword>
<evidence type="ECO:0000313" key="4">
    <source>
        <dbReference type="Proteomes" id="UP001642464"/>
    </source>
</evidence>
<keyword evidence="4" id="KW-1185">Reference proteome</keyword>
<organism evidence="3 4">
    <name type="scientific">Durusdinium trenchii</name>
    <dbReference type="NCBI Taxonomy" id="1381693"/>
    <lineage>
        <taxon>Eukaryota</taxon>
        <taxon>Sar</taxon>
        <taxon>Alveolata</taxon>
        <taxon>Dinophyceae</taxon>
        <taxon>Suessiales</taxon>
        <taxon>Symbiodiniaceae</taxon>
        <taxon>Durusdinium</taxon>
    </lineage>
</organism>
<comment type="caution">
    <text evidence="3">The sequence shown here is derived from an EMBL/GenBank/DDBJ whole genome shotgun (WGS) entry which is preliminary data.</text>
</comment>
<proteinExistence type="predicted"/>
<keyword evidence="1" id="KW-0812">Transmembrane</keyword>
<gene>
    <name evidence="3" type="ORF">SCF082_LOCUS16125</name>
</gene>
<protein>
    <submittedName>
        <fullName evidence="3">DUF1559 domain-containing protein</fullName>
    </submittedName>
</protein>
<dbReference type="Pfam" id="PF07596">
    <property type="entry name" value="SBP_bac_10"/>
    <property type="match status" value="1"/>
</dbReference>
<reference evidence="3 4" key="1">
    <citation type="submission" date="2024-02" db="EMBL/GenBank/DDBJ databases">
        <authorList>
            <person name="Chen Y."/>
            <person name="Shah S."/>
            <person name="Dougan E. K."/>
            <person name="Thang M."/>
            <person name="Chan C."/>
        </authorList>
    </citation>
    <scope>NUCLEOTIDE SEQUENCE [LARGE SCALE GENOMIC DNA]</scope>
</reference>
<dbReference type="InterPro" id="IPR012902">
    <property type="entry name" value="N_methyl_site"/>
</dbReference>
<dbReference type="InterPro" id="IPR011453">
    <property type="entry name" value="DUF1559"/>
</dbReference>
<feature type="transmembrane region" description="Helical" evidence="1">
    <location>
        <begin position="20"/>
        <end position="41"/>
    </location>
</feature>
<evidence type="ECO:0000313" key="3">
    <source>
        <dbReference type="EMBL" id="CAK9023221.1"/>
    </source>
</evidence>
<dbReference type="PROSITE" id="PS00409">
    <property type="entry name" value="PROKAR_NTER_METHYL"/>
    <property type="match status" value="1"/>
</dbReference>
<dbReference type="InterPro" id="IPR045584">
    <property type="entry name" value="Pilin-like"/>
</dbReference>
<sequence>MHAGKLVQPPRSSSRGGFTLIELLVVIAIIGLLVSMLMPAVQRAREAARRSSCINNMRQLGLASHNYLDAHRKFPSGWTEDPNNPLCEIDVTPFVEPIVFQLQNNQQLIIRDWAMGPYWSWHSFILPQIEQSNLQFNYDLVKTDPQNWQYMQIPIDTYICPSASYPSTRPANLGYTSYRGCMGAWQQADPDAPLNNGIFYGNSSIDDRDITDGMSQTILFGESLFGGFWGDNFACCARARDDQPEFDAYWTGTANPNCSVNSSIHFFGFGSFHGDVCNFTLADGSTRSLAKNMDEQTFWALCTRNGREPLGTDF</sequence>
<dbReference type="NCBIfam" id="TIGR04294">
    <property type="entry name" value="pre_pil_HX9DG"/>
    <property type="match status" value="1"/>
</dbReference>
<dbReference type="Pfam" id="PF07963">
    <property type="entry name" value="N_methyl"/>
    <property type="match status" value="1"/>
</dbReference>
<evidence type="ECO:0000256" key="1">
    <source>
        <dbReference type="SAM" id="Phobius"/>
    </source>
</evidence>
<dbReference type="Proteomes" id="UP001642464">
    <property type="component" value="Unassembled WGS sequence"/>
</dbReference>
<accession>A0ABP0K8T2</accession>
<dbReference type="NCBIfam" id="TIGR02532">
    <property type="entry name" value="IV_pilin_GFxxxE"/>
    <property type="match status" value="1"/>
</dbReference>
<name>A0ABP0K8T2_9DINO</name>
<keyword evidence="1" id="KW-0472">Membrane</keyword>
<dbReference type="InterPro" id="IPR027558">
    <property type="entry name" value="Pre_pil_HX9DG_C"/>
</dbReference>
<dbReference type="SUPFAM" id="SSF54523">
    <property type="entry name" value="Pili subunits"/>
    <property type="match status" value="1"/>
</dbReference>
<evidence type="ECO:0000259" key="2">
    <source>
        <dbReference type="Pfam" id="PF07596"/>
    </source>
</evidence>
<dbReference type="Gene3D" id="3.30.700.10">
    <property type="entry name" value="Glycoprotein, Type 4 Pilin"/>
    <property type="match status" value="1"/>
</dbReference>